<evidence type="ECO:0008006" key="7">
    <source>
        <dbReference type="Google" id="ProtNLM"/>
    </source>
</evidence>
<dbReference type="Proteomes" id="UP000236729">
    <property type="component" value="Unassembled WGS sequence"/>
</dbReference>
<evidence type="ECO:0000313" key="4">
    <source>
        <dbReference type="EMBL" id="SFE12515.1"/>
    </source>
</evidence>
<dbReference type="RefSeq" id="WP_093355344.1">
    <property type="nucleotide sequence ID" value="NZ_FNVB01000003.1"/>
</dbReference>
<protein>
    <recommendedName>
        <fullName evidence="7">Lipoprotein</fullName>
    </recommendedName>
</protein>
<evidence type="ECO:0000256" key="1">
    <source>
        <dbReference type="SAM" id="MobiDB-lite"/>
    </source>
</evidence>
<gene>
    <name evidence="3" type="ORF">SAMN02982929_01949</name>
    <name evidence="4" type="ORF">SAMN05216506_10910</name>
</gene>
<organism evidence="3 6">
    <name type="scientific">Saccharopolyspora kobensis</name>
    <dbReference type="NCBI Taxonomy" id="146035"/>
    <lineage>
        <taxon>Bacteria</taxon>
        <taxon>Bacillati</taxon>
        <taxon>Actinomycetota</taxon>
        <taxon>Actinomycetes</taxon>
        <taxon>Pseudonocardiales</taxon>
        <taxon>Pseudonocardiaceae</taxon>
        <taxon>Saccharopolyspora</taxon>
    </lineage>
</organism>
<proteinExistence type="predicted"/>
<feature type="chain" id="PRO_5039080709" description="Lipoprotein" evidence="2">
    <location>
        <begin position="26"/>
        <end position="380"/>
    </location>
</feature>
<sequence>MGRKRVVGGLISSAALLASCGSAGSAPDFAVATGADGLTLVGADWTQQVPGFGPAENSLFSPNNSDAEIAAPLDSARAVVVYADRVVVVARGSEPVVRDCAECSGVAVTDTDIVTARTNHAPDNGFDLVLYDHELAAERVVPAQRLQERASTGLADNTESPVTLAADEDKITVGYLARDGGNRRGPSVIAQYDYAGELLGSTKVDGLLGRSAVSPDGRLLAVGVGGSGGYCVNPYEPVVVDLSTLGVREVEPAVPGTSPDDPDPWFELTDLVWAGEALLATGELHVVRNPGEVCDPEPEVWQRTIDPETGAPVDSGGHQAISTRQVGPDCDDVVQTVNPSNPEGSSPDGDIVLRRGSGHVLGDYSRISLGTPASAACAGS</sequence>
<feature type="region of interest" description="Disordered" evidence="1">
    <location>
        <begin position="308"/>
        <end position="328"/>
    </location>
</feature>
<name>A0A1H5ZRI0_9PSEU</name>
<reference evidence="5 6" key="2">
    <citation type="submission" date="2016-10" db="EMBL/GenBank/DDBJ databases">
        <authorList>
            <person name="Varghese N."/>
            <person name="Submissions S."/>
        </authorList>
    </citation>
    <scope>NUCLEOTIDE SEQUENCE [LARGE SCALE GENOMIC DNA]</scope>
    <source>
        <strain evidence="6">ATCC 20501</strain>
        <strain evidence="4 5">CGMCC 4.3529</strain>
    </source>
</reference>
<accession>A0A1I1XYM1</accession>
<evidence type="ECO:0000313" key="3">
    <source>
        <dbReference type="EMBL" id="SEG38792.1"/>
    </source>
</evidence>
<dbReference type="PROSITE" id="PS51257">
    <property type="entry name" value="PROKAR_LIPOPROTEIN"/>
    <property type="match status" value="1"/>
</dbReference>
<evidence type="ECO:0000313" key="6">
    <source>
        <dbReference type="Proteomes" id="UP000236729"/>
    </source>
</evidence>
<dbReference type="AlphaFoldDB" id="A0A1H5ZRI0"/>
<dbReference type="EMBL" id="FNVB01000003">
    <property type="protein sequence ID" value="SEG38792.1"/>
    <property type="molecule type" value="Genomic_DNA"/>
</dbReference>
<reference evidence="3" key="1">
    <citation type="submission" date="2016-10" db="EMBL/GenBank/DDBJ databases">
        <authorList>
            <person name="de Groot N.N."/>
        </authorList>
    </citation>
    <scope>NUCLEOTIDE SEQUENCE [LARGE SCALE GENOMIC DNA]</scope>
    <source>
        <strain evidence="3">ATCC 20501</strain>
    </source>
</reference>
<feature type="signal peptide" evidence="2">
    <location>
        <begin position="1"/>
        <end position="25"/>
    </location>
</feature>
<dbReference type="Proteomes" id="UP000199690">
    <property type="component" value="Unassembled WGS sequence"/>
</dbReference>
<keyword evidence="5" id="KW-1185">Reference proteome</keyword>
<keyword evidence="2" id="KW-0732">Signal</keyword>
<evidence type="ECO:0000313" key="5">
    <source>
        <dbReference type="Proteomes" id="UP000199690"/>
    </source>
</evidence>
<accession>A0A1H5ZRI0</accession>
<dbReference type="EMBL" id="FOME01000009">
    <property type="protein sequence ID" value="SFE12515.1"/>
    <property type="molecule type" value="Genomic_DNA"/>
</dbReference>
<evidence type="ECO:0000256" key="2">
    <source>
        <dbReference type="SAM" id="SignalP"/>
    </source>
</evidence>